<keyword evidence="2" id="KW-1185">Reference proteome</keyword>
<sequence length="98" mass="11319">MIIMDENNQRFVVLSKKRLGGTVELEFFTPNSWQFTRPASKLSQSIEQDGVTYEGDQVIYFDRGPTDFEIAGVWRVRIIHTQGSKRTKSEFINFVVGE</sequence>
<evidence type="ECO:0000313" key="1">
    <source>
        <dbReference type="EMBL" id="TQV76684.1"/>
    </source>
</evidence>
<name>A0A545THH6_9GAMM</name>
<dbReference type="RefSeq" id="WP_142888044.1">
    <property type="nucleotide sequence ID" value="NZ_VIKR01000001.1"/>
</dbReference>
<dbReference type="AlphaFoldDB" id="A0A545THH6"/>
<protein>
    <submittedName>
        <fullName evidence="1">Uncharacterized protein</fullName>
    </submittedName>
</protein>
<accession>A0A545THH6</accession>
<evidence type="ECO:0000313" key="2">
    <source>
        <dbReference type="Proteomes" id="UP000317839"/>
    </source>
</evidence>
<proteinExistence type="predicted"/>
<organism evidence="1 2">
    <name type="scientific">Aliikangiella marina</name>
    <dbReference type="NCBI Taxonomy" id="1712262"/>
    <lineage>
        <taxon>Bacteria</taxon>
        <taxon>Pseudomonadati</taxon>
        <taxon>Pseudomonadota</taxon>
        <taxon>Gammaproteobacteria</taxon>
        <taxon>Oceanospirillales</taxon>
        <taxon>Pleioneaceae</taxon>
        <taxon>Aliikangiella</taxon>
    </lineage>
</organism>
<dbReference type="OrthoDB" id="5561008at2"/>
<gene>
    <name evidence="1" type="ORF">FLL45_01610</name>
</gene>
<reference evidence="1 2" key="1">
    <citation type="submission" date="2019-06" db="EMBL/GenBank/DDBJ databases">
        <title>Draft genome of Aliikangiella marina GYP-15.</title>
        <authorList>
            <person name="Wang G."/>
        </authorList>
    </citation>
    <scope>NUCLEOTIDE SEQUENCE [LARGE SCALE GENOMIC DNA]</scope>
    <source>
        <strain evidence="1 2">GYP-15</strain>
    </source>
</reference>
<dbReference type="Proteomes" id="UP000317839">
    <property type="component" value="Unassembled WGS sequence"/>
</dbReference>
<comment type="caution">
    <text evidence="1">The sequence shown here is derived from an EMBL/GenBank/DDBJ whole genome shotgun (WGS) entry which is preliminary data.</text>
</comment>
<dbReference type="EMBL" id="VIKR01000001">
    <property type="protein sequence ID" value="TQV76684.1"/>
    <property type="molecule type" value="Genomic_DNA"/>
</dbReference>